<evidence type="ECO:0000313" key="4">
    <source>
        <dbReference type="Proteomes" id="UP001236806"/>
    </source>
</evidence>
<dbReference type="PANTHER" id="PTHR35004:SF8">
    <property type="entry name" value="TRANSPOSASE RV3428C-RELATED"/>
    <property type="match status" value="1"/>
</dbReference>
<dbReference type="InterPro" id="IPR001584">
    <property type="entry name" value="Integrase_cat-core"/>
</dbReference>
<reference evidence="3 4" key="1">
    <citation type="submission" date="2023-07" db="EMBL/GenBank/DDBJ databases">
        <title>Comparative genomics of wheat-associated soil bacteria to identify genetic determinants of phenazine resistance.</title>
        <authorList>
            <person name="Mouncey N."/>
        </authorList>
    </citation>
    <scope>NUCLEOTIDE SEQUENCE [LARGE SCALE GENOMIC DNA]</scope>
    <source>
        <strain evidence="3 4">W1I3</strain>
    </source>
</reference>
<proteinExistence type="inferred from homology"/>
<dbReference type="PROSITE" id="PS50994">
    <property type="entry name" value="INTEGRASE"/>
    <property type="match status" value="1"/>
</dbReference>
<comment type="similarity">
    <text evidence="1">Belongs to the transposase IS21/IS408/IS1162 family.</text>
</comment>
<dbReference type="InterPro" id="IPR012337">
    <property type="entry name" value="RNaseH-like_sf"/>
</dbReference>
<comment type="caution">
    <text evidence="3">The sequence shown here is derived from an EMBL/GenBank/DDBJ whole genome shotgun (WGS) entry which is preliminary data.</text>
</comment>
<feature type="domain" description="Integrase catalytic" evidence="2">
    <location>
        <begin position="1"/>
        <end position="137"/>
    </location>
</feature>
<evidence type="ECO:0000313" key="3">
    <source>
        <dbReference type="EMBL" id="MDQ0675109.1"/>
    </source>
</evidence>
<dbReference type="Proteomes" id="UP001236806">
    <property type="component" value="Unassembled WGS sequence"/>
</dbReference>
<organism evidence="3 4">
    <name type="scientific">Pseudarthrobacter siccitolerans</name>
    <dbReference type="NCBI Taxonomy" id="861266"/>
    <lineage>
        <taxon>Bacteria</taxon>
        <taxon>Bacillati</taxon>
        <taxon>Actinomycetota</taxon>
        <taxon>Actinomycetes</taxon>
        <taxon>Micrococcales</taxon>
        <taxon>Micrococcaceae</taxon>
        <taxon>Pseudarthrobacter</taxon>
    </lineage>
</organism>
<evidence type="ECO:0000256" key="1">
    <source>
        <dbReference type="ARBA" id="ARBA00009277"/>
    </source>
</evidence>
<sequence length="261" mass="28435">MVSSHSRFIMARMIPSRMTGDLLAGMWELLGSLGGVPRRLIWDNETGIGRRNSYAAGVAPFAGVLATRIVQVKPYDPESKGVVERANQFLETSFLPGRVFTSPEDFNNQLGQWLPKANARLVRRTGARPVDLLAADKAAMLALPPVPPVTGFTARVRLPRDYYVRMGSNDYSVHPQAIGRFVDVTANLQSVTISLEGRPVGTHPRSWGAGLTITDPDHVEAARALRKAFQTPSPVAETTGLRDLADYDRAFGVVLDDGQVA</sequence>
<dbReference type="SUPFAM" id="SSF53098">
    <property type="entry name" value="Ribonuclease H-like"/>
    <property type="match status" value="1"/>
</dbReference>
<evidence type="ECO:0000259" key="2">
    <source>
        <dbReference type="PROSITE" id="PS50994"/>
    </source>
</evidence>
<dbReference type="Pfam" id="PF22483">
    <property type="entry name" value="Mu-transpos_C_2"/>
    <property type="match status" value="1"/>
</dbReference>
<name>A0ABU0PPD0_9MICC</name>
<dbReference type="EMBL" id="JAUSXB010000001">
    <property type="protein sequence ID" value="MDQ0675109.1"/>
    <property type="molecule type" value="Genomic_DNA"/>
</dbReference>
<dbReference type="InterPro" id="IPR054353">
    <property type="entry name" value="IstA-like_C"/>
</dbReference>
<dbReference type="InterPro" id="IPR036397">
    <property type="entry name" value="RNaseH_sf"/>
</dbReference>
<dbReference type="Gene3D" id="3.30.420.10">
    <property type="entry name" value="Ribonuclease H-like superfamily/Ribonuclease H"/>
    <property type="match status" value="1"/>
</dbReference>
<accession>A0ABU0PPD0</accession>
<protein>
    <recommendedName>
        <fullName evidence="2">Integrase catalytic domain-containing protein</fullName>
    </recommendedName>
</protein>
<keyword evidence="4" id="KW-1185">Reference proteome</keyword>
<gene>
    <name evidence="3" type="ORF">QFZ36_002670</name>
</gene>
<dbReference type="PANTHER" id="PTHR35004">
    <property type="entry name" value="TRANSPOSASE RV3428C-RELATED"/>
    <property type="match status" value="1"/>
</dbReference>